<dbReference type="EMBL" id="QGNW01000192">
    <property type="protein sequence ID" value="RVW86579.1"/>
    <property type="molecule type" value="Genomic_DNA"/>
</dbReference>
<dbReference type="InterPro" id="IPR046796">
    <property type="entry name" value="Transposase_32_dom"/>
</dbReference>
<comment type="caution">
    <text evidence="3">The sequence shown here is derived from an EMBL/GenBank/DDBJ whole genome shotgun (WGS) entry which is preliminary data.</text>
</comment>
<proteinExistence type="predicted"/>
<protein>
    <recommendedName>
        <fullName evidence="2">Putative plant transposon protein domain-containing protein</fullName>
    </recommendedName>
</protein>
<feature type="region of interest" description="Disordered" evidence="1">
    <location>
        <begin position="335"/>
        <end position="359"/>
    </location>
</feature>
<feature type="compositionally biased region" description="Pro residues" evidence="1">
    <location>
        <begin position="349"/>
        <end position="359"/>
    </location>
</feature>
<dbReference type="Pfam" id="PF20167">
    <property type="entry name" value="Transposase_32"/>
    <property type="match status" value="1"/>
</dbReference>
<evidence type="ECO:0000259" key="2">
    <source>
        <dbReference type="Pfam" id="PF20167"/>
    </source>
</evidence>
<organism evidence="3 4">
    <name type="scientific">Vitis vinifera</name>
    <name type="common">Grape</name>
    <dbReference type="NCBI Taxonomy" id="29760"/>
    <lineage>
        <taxon>Eukaryota</taxon>
        <taxon>Viridiplantae</taxon>
        <taxon>Streptophyta</taxon>
        <taxon>Embryophyta</taxon>
        <taxon>Tracheophyta</taxon>
        <taxon>Spermatophyta</taxon>
        <taxon>Magnoliopsida</taxon>
        <taxon>eudicotyledons</taxon>
        <taxon>Gunneridae</taxon>
        <taxon>Pentapetalae</taxon>
        <taxon>rosids</taxon>
        <taxon>Vitales</taxon>
        <taxon>Vitaceae</taxon>
        <taxon>Viteae</taxon>
        <taxon>Vitis</taxon>
    </lineage>
</organism>
<gene>
    <name evidence="3" type="ORF">CK203_045609</name>
</gene>
<reference evidence="3 4" key="1">
    <citation type="journal article" date="2018" name="PLoS Genet.">
        <title>Population sequencing reveals clonal diversity and ancestral inbreeding in the grapevine cultivar Chardonnay.</title>
        <authorList>
            <person name="Roach M.J."/>
            <person name="Johnson D.L."/>
            <person name="Bohlmann J."/>
            <person name="van Vuuren H.J."/>
            <person name="Jones S.J."/>
            <person name="Pretorius I.S."/>
            <person name="Schmidt S.A."/>
            <person name="Borneman A.R."/>
        </authorList>
    </citation>
    <scope>NUCLEOTIDE SEQUENCE [LARGE SCALE GENOMIC DNA]</scope>
    <source>
        <strain evidence="4">cv. Chardonnay</strain>
        <tissue evidence="3">Leaf</tissue>
    </source>
</reference>
<evidence type="ECO:0000313" key="4">
    <source>
        <dbReference type="Proteomes" id="UP000288805"/>
    </source>
</evidence>
<sequence>MHSEFEMGMMGELNFFLGLQIKQLKEGTFINQAKYIRDLLKRFNMEESKTMKIPMSSSIKLDKDEKGARLKVRFDIALFNIMENYQRYKQKFTQKKEPIFSTLVRAFYSRATYGLGGPIISIVRGVEIQLDPESICRIFDIAPVGLKVYESKAWPIVPGFEPREAIQRMWELEDTHEMGKPSAYSLTVISGVLHHMICSIPLPRGGQRYEVSYLEVFLMDSILTGRQIHVGYLIMMHMISCCESTTRILPYNRFLTKVFKDARVDLSRETDYEAPNIYNTYDEQSLGLMKFEKAPDDSWIRRVEKPPKEPELDIPPLQSEGVQFEVTFPKPMMYDPTYTTRPSSQPSFIEPPPIETSPH</sequence>
<name>A0A438HQ63_VITVI</name>
<evidence type="ECO:0000313" key="3">
    <source>
        <dbReference type="EMBL" id="RVW86579.1"/>
    </source>
</evidence>
<accession>A0A438HQ63</accession>
<feature type="domain" description="Putative plant transposon protein" evidence="2">
    <location>
        <begin position="87"/>
        <end position="265"/>
    </location>
</feature>
<dbReference type="Proteomes" id="UP000288805">
    <property type="component" value="Unassembled WGS sequence"/>
</dbReference>
<feature type="compositionally biased region" description="Polar residues" evidence="1">
    <location>
        <begin position="337"/>
        <end position="347"/>
    </location>
</feature>
<evidence type="ECO:0000256" key="1">
    <source>
        <dbReference type="SAM" id="MobiDB-lite"/>
    </source>
</evidence>
<dbReference type="AlphaFoldDB" id="A0A438HQ63"/>